<proteinExistence type="inferred from homology"/>
<keyword evidence="11" id="KW-1208">Phospholipid metabolism</keyword>
<reference evidence="14" key="1">
    <citation type="submission" date="2021-01" db="EMBL/GenBank/DDBJ databases">
        <authorList>
            <person name="Corre E."/>
            <person name="Pelletier E."/>
            <person name="Niang G."/>
            <person name="Scheremetjew M."/>
            <person name="Finn R."/>
            <person name="Kale V."/>
            <person name="Holt S."/>
            <person name="Cochrane G."/>
            <person name="Meng A."/>
            <person name="Brown T."/>
            <person name="Cohen L."/>
        </authorList>
    </citation>
    <scope>NUCLEOTIDE SEQUENCE</scope>
    <source>
        <strain evidence="14">SAG 11-49</strain>
    </source>
</reference>
<dbReference type="PANTHER" id="PTHR14269:SF62">
    <property type="entry name" value="CDP-DIACYLGLYCEROL--GLYCEROL-3-PHOSPHATE 3-PHOSPHATIDYLTRANSFERASE 1, CHLOROPLASTIC"/>
    <property type="match status" value="1"/>
</dbReference>
<evidence type="ECO:0000256" key="3">
    <source>
        <dbReference type="ARBA" id="ARBA00010441"/>
    </source>
</evidence>
<keyword evidence="7 13" id="KW-1133">Transmembrane helix</keyword>
<dbReference type="GO" id="GO:0045995">
    <property type="term" value="P:regulation of embryonic development"/>
    <property type="evidence" value="ECO:0007669"/>
    <property type="project" value="UniProtKB-ARBA"/>
</dbReference>
<dbReference type="GO" id="GO:0006655">
    <property type="term" value="P:phosphatidylglycerol biosynthetic process"/>
    <property type="evidence" value="ECO:0007669"/>
    <property type="project" value="UniProtKB-ARBA"/>
</dbReference>
<evidence type="ECO:0000256" key="6">
    <source>
        <dbReference type="ARBA" id="ARBA00022692"/>
    </source>
</evidence>
<dbReference type="NCBIfam" id="TIGR00560">
    <property type="entry name" value="pgsA"/>
    <property type="match status" value="1"/>
</dbReference>
<evidence type="ECO:0000256" key="7">
    <source>
        <dbReference type="ARBA" id="ARBA00022989"/>
    </source>
</evidence>
<dbReference type="Gene3D" id="1.20.120.1760">
    <property type="match status" value="1"/>
</dbReference>
<organism evidence="14">
    <name type="scientific">Chlamydomonas leiostraca</name>
    <dbReference type="NCBI Taxonomy" id="1034604"/>
    <lineage>
        <taxon>Eukaryota</taxon>
        <taxon>Viridiplantae</taxon>
        <taxon>Chlorophyta</taxon>
        <taxon>core chlorophytes</taxon>
        <taxon>Chlorophyceae</taxon>
        <taxon>CS clade</taxon>
        <taxon>Chlamydomonadales</taxon>
        <taxon>Chlamydomonadaceae</taxon>
        <taxon>Chlamydomonas</taxon>
    </lineage>
</organism>
<keyword evidence="5 12" id="KW-0808">Transferase</keyword>
<keyword evidence="10" id="KW-0594">Phospholipid biosynthesis</keyword>
<dbReference type="PROSITE" id="PS00379">
    <property type="entry name" value="CDP_ALCOHOL_P_TRANSF"/>
    <property type="match status" value="1"/>
</dbReference>
<name>A0A7S0WP14_9CHLO</name>
<evidence type="ECO:0000256" key="9">
    <source>
        <dbReference type="ARBA" id="ARBA00023136"/>
    </source>
</evidence>
<evidence type="ECO:0000256" key="13">
    <source>
        <dbReference type="SAM" id="Phobius"/>
    </source>
</evidence>
<evidence type="ECO:0000313" key="14">
    <source>
        <dbReference type="EMBL" id="CAD8675790.1"/>
    </source>
</evidence>
<dbReference type="GO" id="GO:0005737">
    <property type="term" value="C:cytoplasm"/>
    <property type="evidence" value="ECO:0007669"/>
    <property type="project" value="UniProtKB-ARBA"/>
</dbReference>
<sequence length="280" mass="30936">MAATQGDGLPEEIPRIPLLLPQPNMESIISPLDRRSEAYRHAAAEVATKHPPPPALRRQPIMTLPNVLTFIRLIMVPVMLALWEVPWRYSPVVCAIMFIGASLTDWLDGYLARRLKITTVFGAFLDPVADKIMVCTALILLTTSPPPPIPTRIMVLPVAIMVCREITMSSLREWAAAAGGSAQKAVKVNSLGKWKTALQMVAMSVLLVVRQPAADMGYLLPPFLVGTRQFDLLAMGAYVCLWAATVLAMWSLAIYMSNVWVHFVMVPHKEKEKEGVGKKQ</sequence>
<dbReference type="EMBL" id="HBFB01012545">
    <property type="protein sequence ID" value="CAD8675790.1"/>
    <property type="molecule type" value="Transcribed_RNA"/>
</dbReference>
<evidence type="ECO:0000256" key="2">
    <source>
        <dbReference type="ARBA" id="ARBA00004141"/>
    </source>
</evidence>
<evidence type="ECO:0000256" key="12">
    <source>
        <dbReference type="RuleBase" id="RU003750"/>
    </source>
</evidence>
<protein>
    <recommendedName>
        <fullName evidence="15">CDP-diacylglycerol--glycerol-3-phosphate 3-phosphatidyltransferase</fullName>
    </recommendedName>
</protein>
<dbReference type="AlphaFoldDB" id="A0A7S0WP14"/>
<evidence type="ECO:0000256" key="5">
    <source>
        <dbReference type="ARBA" id="ARBA00022679"/>
    </source>
</evidence>
<dbReference type="GO" id="GO:0030145">
    <property type="term" value="F:manganese ion binding"/>
    <property type="evidence" value="ECO:0007669"/>
    <property type="project" value="UniProtKB-ARBA"/>
</dbReference>
<evidence type="ECO:0000256" key="11">
    <source>
        <dbReference type="ARBA" id="ARBA00023264"/>
    </source>
</evidence>
<evidence type="ECO:0008006" key="15">
    <source>
        <dbReference type="Google" id="ProtNLM"/>
    </source>
</evidence>
<feature type="transmembrane region" description="Helical" evidence="13">
    <location>
        <begin position="233"/>
        <end position="255"/>
    </location>
</feature>
<accession>A0A7S0WP14</accession>
<dbReference type="InterPro" id="IPR050324">
    <property type="entry name" value="CDP-alcohol_PTase-I"/>
</dbReference>
<comment type="similarity">
    <text evidence="3 12">Belongs to the CDP-alcohol phosphatidyltransferase class-I family.</text>
</comment>
<dbReference type="InterPro" id="IPR004570">
    <property type="entry name" value="Phosphatidylglycerol_P_synth"/>
</dbReference>
<gene>
    <name evidence="14" type="ORF">CLEI1391_LOCUS7093</name>
</gene>
<evidence type="ECO:0000256" key="8">
    <source>
        <dbReference type="ARBA" id="ARBA00023098"/>
    </source>
</evidence>
<dbReference type="GO" id="GO:0016020">
    <property type="term" value="C:membrane"/>
    <property type="evidence" value="ECO:0007669"/>
    <property type="project" value="UniProtKB-SubCell"/>
</dbReference>
<evidence type="ECO:0000256" key="4">
    <source>
        <dbReference type="ARBA" id="ARBA00022516"/>
    </source>
</evidence>
<comment type="cofactor">
    <cofactor evidence="1">
        <name>Mn(2+)</name>
        <dbReference type="ChEBI" id="CHEBI:29035"/>
    </cofactor>
</comment>
<keyword evidence="4" id="KW-0444">Lipid biosynthesis</keyword>
<dbReference type="InterPro" id="IPR048254">
    <property type="entry name" value="CDP_ALCOHOL_P_TRANSF_CS"/>
</dbReference>
<dbReference type="InterPro" id="IPR000462">
    <property type="entry name" value="CDP-OH_P_trans"/>
</dbReference>
<dbReference type="InterPro" id="IPR043130">
    <property type="entry name" value="CDP-OH_PTrfase_TM_dom"/>
</dbReference>
<dbReference type="PANTHER" id="PTHR14269">
    <property type="entry name" value="CDP-DIACYLGLYCEROL--GLYCEROL-3-PHOSPHATE 3-PHOSPHATIDYLTRANSFERASE-RELATED"/>
    <property type="match status" value="1"/>
</dbReference>
<dbReference type="GO" id="GO:0008444">
    <property type="term" value="F:CDP-diacylglycerol-glycerol-3-phosphate 3-phosphatidyltransferase activity"/>
    <property type="evidence" value="ECO:0007669"/>
    <property type="project" value="InterPro"/>
</dbReference>
<comment type="subcellular location">
    <subcellularLocation>
        <location evidence="2">Membrane</location>
        <topology evidence="2">Multi-pass membrane protein</topology>
    </subcellularLocation>
</comment>
<keyword evidence="6 13" id="KW-0812">Transmembrane</keyword>
<keyword evidence="8" id="KW-0443">Lipid metabolism</keyword>
<dbReference type="Pfam" id="PF01066">
    <property type="entry name" value="CDP-OH_P_transf"/>
    <property type="match status" value="1"/>
</dbReference>
<dbReference type="FunFam" id="1.20.120.1760:FF:000008">
    <property type="entry name" value="CDP-diacylglycerol--glycerol-3-phosphate 3-phosphatidyltransferase 2"/>
    <property type="match status" value="1"/>
</dbReference>
<evidence type="ECO:0000256" key="1">
    <source>
        <dbReference type="ARBA" id="ARBA00001936"/>
    </source>
</evidence>
<keyword evidence="9 13" id="KW-0472">Membrane</keyword>
<evidence type="ECO:0000256" key="10">
    <source>
        <dbReference type="ARBA" id="ARBA00023209"/>
    </source>
</evidence>